<evidence type="ECO:0000259" key="10">
    <source>
        <dbReference type="Pfam" id="PF04678"/>
    </source>
</evidence>
<dbReference type="InterPro" id="IPR006769">
    <property type="entry name" value="MCU_C"/>
</dbReference>
<dbReference type="AlphaFoldDB" id="A0A7N0UPE1"/>
<dbReference type="GO" id="GO:0036444">
    <property type="term" value="P:calcium import into the mitochondrion"/>
    <property type="evidence" value="ECO:0007669"/>
    <property type="project" value="TreeGrafter"/>
</dbReference>
<keyword evidence="6" id="KW-0106">Calcium</keyword>
<keyword evidence="5" id="KW-0812">Transmembrane</keyword>
<dbReference type="GO" id="GO:0005262">
    <property type="term" value="F:calcium channel activity"/>
    <property type="evidence" value="ECO:0007669"/>
    <property type="project" value="TreeGrafter"/>
</dbReference>
<dbReference type="InterPro" id="IPR039055">
    <property type="entry name" value="MCU_fam"/>
</dbReference>
<reference evidence="11" key="1">
    <citation type="submission" date="2021-01" db="UniProtKB">
        <authorList>
            <consortium name="EnsemblPlants"/>
        </authorList>
    </citation>
    <scope>IDENTIFICATION</scope>
</reference>
<keyword evidence="3" id="KW-0813">Transport</keyword>
<evidence type="ECO:0000256" key="9">
    <source>
        <dbReference type="ARBA" id="ARBA00023136"/>
    </source>
</evidence>
<feature type="domain" description="Calcium uniporter protein C-terminal" evidence="10">
    <location>
        <begin position="157"/>
        <end position="316"/>
    </location>
</feature>
<protein>
    <recommendedName>
        <fullName evidence="10">Calcium uniporter protein C-terminal domain-containing protein</fullName>
    </recommendedName>
</protein>
<organism evidence="11 12">
    <name type="scientific">Kalanchoe fedtschenkoi</name>
    <name type="common">Lavender scallops</name>
    <name type="synonym">South American air plant</name>
    <dbReference type="NCBI Taxonomy" id="63787"/>
    <lineage>
        <taxon>Eukaryota</taxon>
        <taxon>Viridiplantae</taxon>
        <taxon>Streptophyta</taxon>
        <taxon>Embryophyta</taxon>
        <taxon>Tracheophyta</taxon>
        <taxon>Spermatophyta</taxon>
        <taxon>Magnoliopsida</taxon>
        <taxon>eudicotyledons</taxon>
        <taxon>Gunneridae</taxon>
        <taxon>Pentapetalae</taxon>
        <taxon>Saxifragales</taxon>
        <taxon>Crassulaceae</taxon>
        <taxon>Kalanchoe</taxon>
    </lineage>
</organism>
<keyword evidence="8" id="KW-0406">Ion transport</keyword>
<accession>A0A7N0UPE1</accession>
<dbReference type="Pfam" id="PF04678">
    <property type="entry name" value="MCU"/>
    <property type="match status" value="1"/>
</dbReference>
<keyword evidence="12" id="KW-1185">Reference proteome</keyword>
<evidence type="ECO:0000256" key="4">
    <source>
        <dbReference type="ARBA" id="ARBA00022568"/>
    </source>
</evidence>
<proteinExistence type="inferred from homology"/>
<keyword evidence="7" id="KW-1133">Transmembrane helix</keyword>
<evidence type="ECO:0000256" key="8">
    <source>
        <dbReference type="ARBA" id="ARBA00023065"/>
    </source>
</evidence>
<dbReference type="OMA" id="DHSGCVV"/>
<evidence type="ECO:0000256" key="6">
    <source>
        <dbReference type="ARBA" id="ARBA00022837"/>
    </source>
</evidence>
<evidence type="ECO:0000313" key="11">
    <source>
        <dbReference type="EnsemblPlants" id="Kaladp0076s0185.1.v1.1"/>
    </source>
</evidence>
<dbReference type="Gramene" id="Kaladp0076s0185.1.v1.1">
    <property type="protein sequence ID" value="Kaladp0076s0185.1.v1.1"/>
    <property type="gene ID" value="Kaladp0076s0185.v1.1"/>
</dbReference>
<dbReference type="EnsemblPlants" id="Kaladp0076s0185.1.v1.1">
    <property type="protein sequence ID" value="Kaladp0076s0185.1.v1.1"/>
    <property type="gene ID" value="Kaladp0076s0185.v1.1"/>
</dbReference>
<dbReference type="GO" id="GO:0051560">
    <property type="term" value="P:mitochondrial calcium ion homeostasis"/>
    <property type="evidence" value="ECO:0007669"/>
    <property type="project" value="InterPro"/>
</dbReference>
<dbReference type="GO" id="GO:1990246">
    <property type="term" value="C:uniplex complex"/>
    <property type="evidence" value="ECO:0007669"/>
    <property type="project" value="TreeGrafter"/>
</dbReference>
<comment type="similarity">
    <text evidence="2">Belongs to the MCU (TC 1.A.77) family.</text>
</comment>
<name>A0A7N0UPE1_KALFE</name>
<dbReference type="PANTHER" id="PTHR13462:SF17">
    <property type="entry name" value="CALCIUM UNIPORTER PROTEIN 4, MITOCHONDRIAL"/>
    <property type="match status" value="1"/>
</dbReference>
<evidence type="ECO:0000256" key="3">
    <source>
        <dbReference type="ARBA" id="ARBA00022448"/>
    </source>
</evidence>
<evidence type="ECO:0000313" key="12">
    <source>
        <dbReference type="Proteomes" id="UP000594263"/>
    </source>
</evidence>
<keyword evidence="9" id="KW-0472">Membrane</keyword>
<evidence type="ECO:0000256" key="1">
    <source>
        <dbReference type="ARBA" id="ARBA00004141"/>
    </source>
</evidence>
<evidence type="ECO:0000256" key="2">
    <source>
        <dbReference type="ARBA" id="ARBA00005653"/>
    </source>
</evidence>
<evidence type="ECO:0000256" key="5">
    <source>
        <dbReference type="ARBA" id="ARBA00022692"/>
    </source>
</evidence>
<dbReference type="Proteomes" id="UP000594263">
    <property type="component" value="Unplaced"/>
</dbReference>
<comment type="subcellular location">
    <subcellularLocation>
        <location evidence="1">Membrane</location>
        <topology evidence="1">Multi-pass membrane protein</topology>
    </subcellularLocation>
</comment>
<sequence length="336" mass="38274">MALLLRSQTRRASPITTVFHRNPSLMAPHLTTQPSAKNDFHRDYMASPDSGTKASSFFRRFLHRPAQHPSSTRLSDLLSFPVGDRLRDRLKGMAQPRLNLDSVLPPSPPGISVEEARKLLRICQAARVKDALREIPGNAIGHRDYVRVCVEQCSNNEEQGRELAKLMDEWGDVIVFGSLVFTRPDQVVKRIQDLVSQSVAAPDDPRRRELEEMGRQKAAIDKKASSLVRGELYCGLGLMVLQALGLMRLTFWELSWDVMEPICFFVTSLHFAAGYAFFLHTSTEPSFQGFYRRRFKVKQMKVMQAEGFDMAKYDELCRVFHHNCETHFVDQQCGGQ</sequence>
<keyword evidence="4" id="KW-0109">Calcium transport</keyword>
<dbReference type="PANTHER" id="PTHR13462">
    <property type="entry name" value="CALCIUM UNIPORTER PROTEIN, MITOCHONDRIAL"/>
    <property type="match status" value="1"/>
</dbReference>
<dbReference type="GO" id="GO:0015292">
    <property type="term" value="F:uniporter activity"/>
    <property type="evidence" value="ECO:0007669"/>
    <property type="project" value="TreeGrafter"/>
</dbReference>
<evidence type="ECO:0000256" key="7">
    <source>
        <dbReference type="ARBA" id="ARBA00022989"/>
    </source>
</evidence>